<dbReference type="Gene3D" id="2.60.40.1730">
    <property type="entry name" value="tricorn interacting facor f3 domain"/>
    <property type="match status" value="1"/>
</dbReference>
<evidence type="ECO:0000256" key="3">
    <source>
        <dbReference type="ARBA" id="ARBA00022670"/>
    </source>
</evidence>
<dbReference type="Gene3D" id="1.25.50.20">
    <property type="match status" value="1"/>
</dbReference>
<feature type="domain" description="Peptidase M1 membrane alanine aminopeptidase" evidence="12">
    <location>
        <begin position="245"/>
        <end position="409"/>
    </location>
</feature>
<keyword evidence="6 9" id="KW-0862">Zinc</keyword>
<dbReference type="GO" id="GO:0005737">
    <property type="term" value="C:cytoplasm"/>
    <property type="evidence" value="ECO:0007669"/>
    <property type="project" value="TreeGrafter"/>
</dbReference>
<evidence type="ECO:0000256" key="5">
    <source>
        <dbReference type="ARBA" id="ARBA00022801"/>
    </source>
</evidence>
<dbReference type="PANTHER" id="PTHR11533:SF174">
    <property type="entry name" value="PUROMYCIN-SENSITIVE AMINOPEPTIDASE-RELATED"/>
    <property type="match status" value="1"/>
</dbReference>
<feature type="domain" description="ERAP1-like C-terminal" evidence="13">
    <location>
        <begin position="560"/>
        <end position="873"/>
    </location>
</feature>
<keyword evidence="3 11" id="KW-0645">Protease</keyword>
<evidence type="ECO:0000256" key="11">
    <source>
        <dbReference type="RuleBase" id="RU364040"/>
    </source>
</evidence>
<protein>
    <recommendedName>
        <fullName evidence="11">Aminopeptidase</fullName>
        <ecNumber evidence="11">3.4.11.-</ecNumber>
    </recommendedName>
</protein>
<evidence type="ECO:0000256" key="6">
    <source>
        <dbReference type="ARBA" id="ARBA00022833"/>
    </source>
</evidence>
<dbReference type="GO" id="GO:0008270">
    <property type="term" value="F:zinc ion binding"/>
    <property type="evidence" value="ECO:0007669"/>
    <property type="project" value="UniProtKB-UniRule"/>
</dbReference>
<dbReference type="InterPro" id="IPR024571">
    <property type="entry name" value="ERAP1-like_C_dom"/>
</dbReference>
<evidence type="ECO:0000313" key="16">
    <source>
        <dbReference type="Proteomes" id="UP001050691"/>
    </source>
</evidence>
<dbReference type="InterPro" id="IPR027268">
    <property type="entry name" value="Peptidase_M4/M1_CTD_sf"/>
</dbReference>
<accession>A0AAV5A6B4</accession>
<evidence type="ECO:0000256" key="10">
    <source>
        <dbReference type="PIRSR" id="PIRSR634016-4"/>
    </source>
</evidence>
<dbReference type="Pfam" id="PF01433">
    <property type="entry name" value="Peptidase_M1"/>
    <property type="match status" value="2"/>
</dbReference>
<dbReference type="CDD" id="cd09601">
    <property type="entry name" value="M1_APN-Q_like"/>
    <property type="match status" value="1"/>
</dbReference>
<evidence type="ECO:0000313" key="15">
    <source>
        <dbReference type="EMBL" id="GJJ09825.1"/>
    </source>
</evidence>
<feature type="domain" description="Aminopeptidase N-like N-terminal" evidence="14">
    <location>
        <begin position="23"/>
        <end position="205"/>
    </location>
</feature>
<evidence type="ECO:0000256" key="7">
    <source>
        <dbReference type="ARBA" id="ARBA00023049"/>
    </source>
</evidence>
<comment type="similarity">
    <text evidence="1 11">Belongs to the peptidase M1 family.</text>
</comment>
<dbReference type="InterPro" id="IPR045357">
    <property type="entry name" value="Aminopeptidase_N-like_N"/>
</dbReference>
<dbReference type="GO" id="GO:0016020">
    <property type="term" value="C:membrane"/>
    <property type="evidence" value="ECO:0007669"/>
    <property type="project" value="TreeGrafter"/>
</dbReference>
<dbReference type="Proteomes" id="UP001050691">
    <property type="component" value="Unassembled WGS sequence"/>
</dbReference>
<dbReference type="GO" id="GO:0042277">
    <property type="term" value="F:peptide binding"/>
    <property type="evidence" value="ECO:0007669"/>
    <property type="project" value="TreeGrafter"/>
</dbReference>
<comment type="cofactor">
    <cofactor evidence="9 11">
        <name>Zn(2+)</name>
        <dbReference type="ChEBI" id="CHEBI:29105"/>
    </cofactor>
    <text evidence="9 11">Binds 1 zinc ion per subunit.</text>
</comment>
<feature type="binding site" evidence="9">
    <location>
        <position position="321"/>
    </location>
    <ligand>
        <name>Zn(2+)</name>
        <dbReference type="ChEBI" id="CHEBI:29105"/>
        <note>catalytic</note>
    </ligand>
</feature>
<evidence type="ECO:0000259" key="12">
    <source>
        <dbReference type="Pfam" id="PF01433"/>
    </source>
</evidence>
<name>A0AAV5A6B4_9AGAM</name>
<keyword evidence="7 11" id="KW-0482">Metalloprotease</keyword>
<keyword evidence="2 11" id="KW-0031">Aminopeptidase</keyword>
<evidence type="ECO:0000256" key="4">
    <source>
        <dbReference type="ARBA" id="ARBA00022723"/>
    </source>
</evidence>
<evidence type="ECO:0000256" key="9">
    <source>
        <dbReference type="PIRSR" id="PIRSR634016-3"/>
    </source>
</evidence>
<proteinExistence type="inferred from homology"/>
<dbReference type="GO" id="GO:0070006">
    <property type="term" value="F:metalloaminopeptidase activity"/>
    <property type="evidence" value="ECO:0007669"/>
    <property type="project" value="TreeGrafter"/>
</dbReference>
<dbReference type="Gene3D" id="1.10.390.10">
    <property type="entry name" value="Neutral Protease Domain 2"/>
    <property type="match status" value="1"/>
</dbReference>
<dbReference type="EMBL" id="BPWL01000004">
    <property type="protein sequence ID" value="GJJ09825.1"/>
    <property type="molecule type" value="Genomic_DNA"/>
</dbReference>
<dbReference type="PANTHER" id="PTHR11533">
    <property type="entry name" value="PROTEASE M1 ZINC METALLOPROTEASE"/>
    <property type="match status" value="1"/>
</dbReference>
<evidence type="ECO:0000256" key="1">
    <source>
        <dbReference type="ARBA" id="ARBA00010136"/>
    </source>
</evidence>
<dbReference type="Gene3D" id="2.60.40.1910">
    <property type="match status" value="1"/>
</dbReference>
<dbReference type="InterPro" id="IPR014782">
    <property type="entry name" value="Peptidase_M1_dom"/>
</dbReference>
<evidence type="ECO:0000256" key="2">
    <source>
        <dbReference type="ARBA" id="ARBA00022438"/>
    </source>
</evidence>
<dbReference type="SUPFAM" id="SSF55486">
    <property type="entry name" value="Metalloproteases ('zincins'), catalytic domain"/>
    <property type="match status" value="1"/>
</dbReference>
<dbReference type="InterPro" id="IPR001930">
    <property type="entry name" value="Peptidase_M1"/>
</dbReference>
<feature type="active site" description="Proton acceptor" evidence="8">
    <location>
        <position position="318"/>
    </location>
</feature>
<dbReference type="EC" id="3.4.11.-" evidence="11"/>
<sequence>MSETSTPISDSSISKHRLPTNVVPKHYDLLIKTDLKALKFEGITSIQYANHVSIESESSTNVVALENVSYDEDVERTTVTLPQALKQGSSIRLSIKHSRELTNELMGYYFSAYKDEGKERHYSLTQFEATAARRAFPCWDEPMLKATFQIAMISREETVSLSNMPVISEGPVNNASINTDLFHDQDHAKWKYTQFEKTPVMSTYLVAFANGDFKYLESSYTSPLSGETRPLRIYATKDLIDQSQFALDVKAKVLPLYEQAFDIEYALPKLDTLVVHDFDAGAMENWGLITGRTTAFLVDPDRANVETKQIIAVTQSHEVAHMWFGNIATMKWWDNLWLNEGFATLMGEVIILNKVFPEWKVYSSFYNEHTSSALSLDATPSSHPVQVDVPSADEVGQIFDELSYSKAAASTSAFTSINALPMMLKHVPPVLRMLSVYAGEEKFLKGVSIYLKDHLYQNTVAEDLWKGIQQATDIPALMTNWTSKIGHPVLTVEETDDGIRIRQDRYLSTGVAEEEDNQTIWQIPLNILTVNPNGEASVDRQALLPTRETVYQLDIKQLWMLNQGATGFYRVLYPPRHLVKLGEEAARENSVLSAEDRLSLLSDAMTLASSGHATTSSALAFIDRLRSETDYLVWRAIQQSLGELTSTWWEQPEFEDLRDFFRTIVIPVVNKLGYEYPEGESIDISELRTTVIGVAASLGAVEVVQKLKQWFDIYIETGSDKHIPPDLLMSTFATATRFGGKREWEACRKAYTNPPTPWIETCSSIGLCSVRSDELIEETFKFVKTEVQSHNLWRYFDILGCNVKVGRKLFSFFQDNYDDLYKRLDGTFQFGDLVKGVSSLMSTQSDANDLREFFKHKDTSKINLAVDQSLDIIIAKAHWLERSKGDVKTWLDGWKKNNKIAEGL</sequence>
<dbReference type="PRINTS" id="PR00756">
    <property type="entry name" value="ALADIPTASE"/>
</dbReference>
<keyword evidence="5 11" id="KW-0378">Hydrolase</keyword>
<dbReference type="InterPro" id="IPR042097">
    <property type="entry name" value="Aminopeptidase_N-like_N_sf"/>
</dbReference>
<feature type="binding site" evidence="9">
    <location>
        <position position="340"/>
    </location>
    <ligand>
        <name>Zn(2+)</name>
        <dbReference type="ChEBI" id="CHEBI:29105"/>
        <note>catalytic</note>
    </ligand>
</feature>
<dbReference type="GO" id="GO:0043171">
    <property type="term" value="P:peptide catabolic process"/>
    <property type="evidence" value="ECO:0007669"/>
    <property type="project" value="TreeGrafter"/>
</dbReference>
<dbReference type="AlphaFoldDB" id="A0AAV5A6B4"/>
<dbReference type="InterPro" id="IPR034016">
    <property type="entry name" value="M1_APN-typ"/>
</dbReference>
<feature type="binding site" evidence="9">
    <location>
        <position position="317"/>
    </location>
    <ligand>
        <name>Zn(2+)</name>
        <dbReference type="ChEBI" id="CHEBI:29105"/>
        <note>catalytic</note>
    </ligand>
</feature>
<dbReference type="Pfam" id="PF17900">
    <property type="entry name" value="Peptidase_M1_N"/>
    <property type="match status" value="1"/>
</dbReference>
<keyword evidence="4 9" id="KW-0479">Metal-binding</keyword>
<dbReference type="InterPro" id="IPR050344">
    <property type="entry name" value="Peptidase_M1_aminopeptidases"/>
</dbReference>
<evidence type="ECO:0000256" key="8">
    <source>
        <dbReference type="PIRSR" id="PIRSR634016-1"/>
    </source>
</evidence>
<evidence type="ECO:0000259" key="13">
    <source>
        <dbReference type="Pfam" id="PF11838"/>
    </source>
</evidence>
<dbReference type="FunFam" id="1.10.390.10:FF:000006">
    <property type="entry name" value="Puromycin-sensitive aminopeptidase"/>
    <property type="match status" value="1"/>
</dbReference>
<feature type="site" description="Transition state stabilizer" evidence="10">
    <location>
        <position position="404"/>
    </location>
</feature>
<dbReference type="Pfam" id="PF11838">
    <property type="entry name" value="ERAP1_C"/>
    <property type="match status" value="1"/>
</dbReference>
<dbReference type="SUPFAM" id="SSF63737">
    <property type="entry name" value="Leukotriene A4 hydrolase N-terminal domain"/>
    <property type="match status" value="1"/>
</dbReference>
<comment type="caution">
    <text evidence="15">The sequence shown here is derived from an EMBL/GenBank/DDBJ whole genome shotgun (WGS) entry which is preliminary data.</text>
</comment>
<dbReference type="GO" id="GO:0006508">
    <property type="term" value="P:proteolysis"/>
    <property type="evidence" value="ECO:0007669"/>
    <property type="project" value="UniProtKB-KW"/>
</dbReference>
<dbReference type="GO" id="GO:0005615">
    <property type="term" value="C:extracellular space"/>
    <property type="evidence" value="ECO:0007669"/>
    <property type="project" value="TreeGrafter"/>
</dbReference>
<feature type="domain" description="Peptidase M1 membrane alanine aminopeptidase" evidence="12">
    <location>
        <begin position="430"/>
        <end position="481"/>
    </location>
</feature>
<reference evidence="15" key="1">
    <citation type="submission" date="2021-10" db="EMBL/GenBank/DDBJ databases">
        <title>De novo Genome Assembly of Clathrus columnatus (Basidiomycota, Fungi) Using Illumina and Nanopore Sequence Data.</title>
        <authorList>
            <person name="Ogiso-Tanaka E."/>
            <person name="Itagaki H."/>
            <person name="Hosoya T."/>
            <person name="Hosaka K."/>
        </authorList>
    </citation>
    <scope>NUCLEOTIDE SEQUENCE</scope>
    <source>
        <strain evidence="15">MO-923</strain>
    </source>
</reference>
<organism evidence="15 16">
    <name type="scientific">Clathrus columnatus</name>
    <dbReference type="NCBI Taxonomy" id="1419009"/>
    <lineage>
        <taxon>Eukaryota</taxon>
        <taxon>Fungi</taxon>
        <taxon>Dikarya</taxon>
        <taxon>Basidiomycota</taxon>
        <taxon>Agaricomycotina</taxon>
        <taxon>Agaricomycetes</taxon>
        <taxon>Phallomycetidae</taxon>
        <taxon>Phallales</taxon>
        <taxon>Clathraceae</taxon>
        <taxon>Clathrus</taxon>
    </lineage>
</organism>
<evidence type="ECO:0000259" key="14">
    <source>
        <dbReference type="Pfam" id="PF17900"/>
    </source>
</evidence>
<gene>
    <name evidence="15" type="ORF">Clacol_004049</name>
</gene>
<keyword evidence="16" id="KW-1185">Reference proteome</keyword>